<dbReference type="PROSITE" id="PS51192">
    <property type="entry name" value="HELICASE_ATP_BIND_1"/>
    <property type="match status" value="1"/>
</dbReference>
<dbReference type="InterPro" id="IPR014001">
    <property type="entry name" value="Helicase_ATP-bd"/>
</dbReference>
<dbReference type="GO" id="GO:0004386">
    <property type="term" value="F:helicase activity"/>
    <property type="evidence" value="ECO:0007669"/>
    <property type="project" value="UniProtKB-KW"/>
</dbReference>
<dbReference type="Proteomes" id="UP000309174">
    <property type="component" value="Unassembled WGS sequence"/>
</dbReference>
<dbReference type="PROSITE" id="PS51194">
    <property type="entry name" value="HELICASE_CTER"/>
    <property type="match status" value="1"/>
</dbReference>
<evidence type="ECO:0000259" key="3">
    <source>
        <dbReference type="PROSITE" id="PS51194"/>
    </source>
</evidence>
<dbReference type="Pfam" id="PF00271">
    <property type="entry name" value="Helicase_C"/>
    <property type="match status" value="1"/>
</dbReference>
<dbReference type="AlphaFoldDB" id="A0A5C4J897"/>
<gene>
    <name evidence="5" type="ORF">ETD83_22630</name>
</gene>
<feature type="domain" description="Peptidase S29" evidence="4">
    <location>
        <begin position="1"/>
        <end position="48"/>
    </location>
</feature>
<name>A0A5C4J897_9ACTN</name>
<evidence type="ECO:0000313" key="5">
    <source>
        <dbReference type="EMBL" id="TMQ95286.1"/>
    </source>
</evidence>
<evidence type="ECO:0000256" key="1">
    <source>
        <dbReference type="ARBA" id="ARBA00022801"/>
    </source>
</evidence>
<dbReference type="SUPFAM" id="SSF52540">
    <property type="entry name" value="P-loop containing nucleoside triphosphate hydrolases"/>
    <property type="match status" value="2"/>
</dbReference>
<dbReference type="Gene3D" id="3.40.50.300">
    <property type="entry name" value="P-loop containing nucleotide triphosphate hydrolases"/>
    <property type="match status" value="1"/>
</dbReference>
<dbReference type="InterPro" id="IPR001650">
    <property type="entry name" value="Helicase_C-like"/>
</dbReference>
<evidence type="ECO:0000259" key="2">
    <source>
        <dbReference type="PROSITE" id="PS51192"/>
    </source>
</evidence>
<protein>
    <submittedName>
        <fullName evidence="5">DEAD/DEAH box helicase</fullName>
    </submittedName>
</protein>
<dbReference type="OrthoDB" id="9814088at2"/>
<keyword evidence="5" id="KW-0347">Helicase</keyword>
<dbReference type="Pfam" id="PF00176">
    <property type="entry name" value="SNF2-rel_dom"/>
    <property type="match status" value="1"/>
</dbReference>
<dbReference type="PANTHER" id="PTHR45766">
    <property type="entry name" value="DNA ANNEALING HELICASE AND ENDONUCLEASE ZRANB3 FAMILY MEMBER"/>
    <property type="match status" value="1"/>
</dbReference>
<keyword evidence="5" id="KW-0067">ATP-binding</keyword>
<organism evidence="5 6">
    <name type="scientific">Actinomadura soli</name>
    <dbReference type="NCBI Taxonomy" id="2508997"/>
    <lineage>
        <taxon>Bacteria</taxon>
        <taxon>Bacillati</taxon>
        <taxon>Actinomycetota</taxon>
        <taxon>Actinomycetes</taxon>
        <taxon>Streptosporangiales</taxon>
        <taxon>Thermomonosporaceae</taxon>
        <taxon>Actinomadura</taxon>
    </lineage>
</organism>
<dbReference type="GO" id="GO:0008236">
    <property type="term" value="F:serine-type peptidase activity"/>
    <property type="evidence" value="ECO:0007669"/>
    <property type="project" value="InterPro"/>
</dbReference>
<feature type="domain" description="Helicase C-terminal" evidence="3">
    <location>
        <begin position="483"/>
        <end position="660"/>
    </location>
</feature>
<dbReference type="InterPro" id="IPR038718">
    <property type="entry name" value="SNF2-like_sf"/>
</dbReference>
<feature type="domain" description="Helicase ATP-binding" evidence="2">
    <location>
        <begin position="159"/>
        <end position="302"/>
    </location>
</feature>
<evidence type="ECO:0000259" key="4">
    <source>
        <dbReference type="PROSITE" id="PS51822"/>
    </source>
</evidence>
<dbReference type="SMART" id="SM00490">
    <property type="entry name" value="HELICc"/>
    <property type="match status" value="1"/>
</dbReference>
<dbReference type="EMBL" id="VCKW01000120">
    <property type="protein sequence ID" value="TMQ95286.1"/>
    <property type="molecule type" value="Genomic_DNA"/>
</dbReference>
<dbReference type="NCBIfam" id="NF041062">
    <property type="entry name" value="DpdE"/>
    <property type="match status" value="1"/>
</dbReference>
<accession>A0A5C4J897</accession>
<comment type="caution">
    <text evidence="5">The sequence shown here is derived from an EMBL/GenBank/DDBJ whole genome shotgun (WGS) entry which is preliminary data.</text>
</comment>
<dbReference type="InterPro" id="IPR000330">
    <property type="entry name" value="SNF2_N"/>
</dbReference>
<dbReference type="RefSeq" id="WP_138647152.1">
    <property type="nucleotide sequence ID" value="NZ_VCKW01000120.1"/>
</dbReference>
<dbReference type="PANTHER" id="PTHR45766:SF6">
    <property type="entry name" value="SWI_SNF-RELATED MATRIX-ASSOCIATED ACTIN-DEPENDENT REGULATOR OF CHROMATIN SUBFAMILY A-LIKE PROTEIN 1"/>
    <property type="match status" value="1"/>
</dbReference>
<keyword evidence="6" id="KW-1185">Reference proteome</keyword>
<dbReference type="Gene3D" id="3.40.50.10810">
    <property type="entry name" value="Tandem AAA-ATPase domain"/>
    <property type="match status" value="2"/>
</dbReference>
<sequence length="1014" mass="112245">MRGSGLGPAFCKELHATNAVVVYTDIPGHAERTEVVPSERLTATALSPGSRVWIKGEPYGWHAAEIAGIGSFGKYHVRIPGMPKELSLEPDQFKVRWNHPLNDPVNAVAQGFCDSPEFYKARRAFLDELALQRRASRGYTAALSAPVEFYQHQLDTVARVLSDPVLRYLLADEVGLGKTVEAGLVVRQLLLDDQHATALISVPSYLRGQWGKELRERLLLGTEMGEGRVRLISHEDLAGETGLTAHAVVVIDEAHRLMRYLADAPGLRKGLHRTKGLLLLSATPLSGNLSDLLGLLNLVDPVAYGIEDLESFEERIRQRETEANGLQILTSRRATSRMKNKVLEEIAGTYKNDPAVVEMVEDCRRGPDDTAAWDRLNSYVKETYRISRRMVRHRRRTGAAQDYPVVGRRPCFTPVEDPARAMIDEFLDFYRERLGDAVHLEAEERVGDLVTMVLHALAGPRALLHHLQQLQAGWDAAAQPDPLINAMIARLRGIDTGARTRAALDVIDDRLAKGLKVVAVSSSRAAAQEFHTAALDRWGEAVVAGHLAGMDQAARERETLAFVDTPQRALLVGDPTLEEGRNLQEAHVLVNLDLPLDPNQLEQRIGRLDRFALRTSPAEIVVLQEAGSAWVDGHIRLLVEGLGIFRDSVATVQRKNAEIYHEFTSRLLSRGSDALTFDFSAMKKEIAEEHDAVDLLETLESITSNTDFDDASMAELRDSEKRHPQLQSAFERFASARGGLGLQPRIDPQGPLLRFPLSPRSIPGLPDDLMRHVVRLLRRPRAYDRSVATSRNGVAPLRLGDPLVDWLEQHLRMDERGRARAIVRPSDDCITPSFWMSCDILVEFDETRLPADSQAVRRRLRRRGDALLPPRIIRVWADPHGVASPSLTQALDAPFDPDSDRVLRGPQWSSVLAALPDWRQLCIDSADTALDHVRALPDVATVPAAAGHRAGEETAARAAVLRARSQRLPTSAERHAAQTELQHELSLGRALRHGVESPAVSIIACGAVVLWPTA</sequence>
<dbReference type="InterPro" id="IPR002464">
    <property type="entry name" value="DNA/RNA_helicase_DEAH_CS"/>
</dbReference>
<dbReference type="InterPro" id="IPR004109">
    <property type="entry name" value="HepC_NS3_protease"/>
</dbReference>
<reference evidence="5 6" key="1">
    <citation type="submission" date="2019-05" db="EMBL/GenBank/DDBJ databases">
        <title>Draft genome sequence of Actinomadura sp. 14C53.</title>
        <authorList>
            <person name="Saricaoglu S."/>
            <person name="Isik K."/>
        </authorList>
    </citation>
    <scope>NUCLEOTIDE SEQUENCE [LARGE SCALE GENOMIC DNA]</scope>
    <source>
        <strain evidence="5 6">14C53</strain>
    </source>
</reference>
<dbReference type="SMART" id="SM00487">
    <property type="entry name" value="DEXDc"/>
    <property type="match status" value="1"/>
</dbReference>
<evidence type="ECO:0000313" key="6">
    <source>
        <dbReference type="Proteomes" id="UP000309174"/>
    </source>
</evidence>
<dbReference type="PROSITE" id="PS51822">
    <property type="entry name" value="HV_PV_NS3_PRO"/>
    <property type="match status" value="1"/>
</dbReference>
<dbReference type="GO" id="GO:0006508">
    <property type="term" value="P:proteolysis"/>
    <property type="evidence" value="ECO:0007669"/>
    <property type="project" value="InterPro"/>
</dbReference>
<dbReference type="PROSITE" id="PS00690">
    <property type="entry name" value="DEAH_ATP_HELICASE"/>
    <property type="match status" value="1"/>
</dbReference>
<dbReference type="InterPro" id="IPR027417">
    <property type="entry name" value="P-loop_NTPase"/>
</dbReference>
<dbReference type="GO" id="GO:0019087">
    <property type="term" value="P:symbiont-mediated transformation of host cell"/>
    <property type="evidence" value="ECO:0007669"/>
    <property type="project" value="InterPro"/>
</dbReference>
<keyword evidence="1" id="KW-0378">Hydrolase</keyword>
<proteinExistence type="predicted"/>
<dbReference type="GO" id="GO:0005524">
    <property type="term" value="F:ATP binding"/>
    <property type="evidence" value="ECO:0007669"/>
    <property type="project" value="InterPro"/>
</dbReference>
<keyword evidence="5" id="KW-0547">Nucleotide-binding</keyword>